<gene>
    <name evidence="2" type="ORF">EJ04DRAFT_570531</name>
</gene>
<keyword evidence="3" id="KW-1185">Reference proteome</keyword>
<evidence type="ECO:0000256" key="1">
    <source>
        <dbReference type="SAM" id="Phobius"/>
    </source>
</evidence>
<evidence type="ECO:0000313" key="2">
    <source>
        <dbReference type="EMBL" id="KAF2727262.1"/>
    </source>
</evidence>
<keyword evidence="1" id="KW-0472">Membrane</keyword>
<dbReference type="EMBL" id="ML996343">
    <property type="protein sequence ID" value="KAF2727262.1"/>
    <property type="molecule type" value="Genomic_DNA"/>
</dbReference>
<keyword evidence="1" id="KW-0812">Transmembrane</keyword>
<accession>A0A9P4QH97</accession>
<reference evidence="2" key="1">
    <citation type="journal article" date="2020" name="Stud. Mycol.">
        <title>101 Dothideomycetes genomes: a test case for predicting lifestyles and emergence of pathogens.</title>
        <authorList>
            <person name="Haridas S."/>
            <person name="Albert R."/>
            <person name="Binder M."/>
            <person name="Bloem J."/>
            <person name="Labutti K."/>
            <person name="Salamov A."/>
            <person name="Andreopoulos B."/>
            <person name="Baker S."/>
            <person name="Barry K."/>
            <person name="Bills G."/>
            <person name="Bluhm B."/>
            <person name="Cannon C."/>
            <person name="Castanera R."/>
            <person name="Culley D."/>
            <person name="Daum C."/>
            <person name="Ezra D."/>
            <person name="Gonzalez J."/>
            <person name="Henrissat B."/>
            <person name="Kuo A."/>
            <person name="Liang C."/>
            <person name="Lipzen A."/>
            <person name="Lutzoni F."/>
            <person name="Magnuson J."/>
            <person name="Mondo S."/>
            <person name="Nolan M."/>
            <person name="Ohm R."/>
            <person name="Pangilinan J."/>
            <person name="Park H.-J."/>
            <person name="Ramirez L."/>
            <person name="Alfaro M."/>
            <person name="Sun H."/>
            <person name="Tritt A."/>
            <person name="Yoshinaga Y."/>
            <person name="Zwiers L.-H."/>
            <person name="Turgeon B."/>
            <person name="Goodwin S."/>
            <person name="Spatafora J."/>
            <person name="Crous P."/>
            <person name="Grigoriev I."/>
        </authorList>
    </citation>
    <scope>NUCLEOTIDE SEQUENCE</scope>
    <source>
        <strain evidence="2">CBS 125425</strain>
    </source>
</reference>
<feature type="transmembrane region" description="Helical" evidence="1">
    <location>
        <begin position="220"/>
        <end position="246"/>
    </location>
</feature>
<keyword evidence="1" id="KW-1133">Transmembrane helix</keyword>
<dbReference type="Proteomes" id="UP000799444">
    <property type="component" value="Unassembled WGS sequence"/>
</dbReference>
<comment type="caution">
    <text evidence="2">The sequence shown here is derived from an EMBL/GenBank/DDBJ whole genome shotgun (WGS) entry which is preliminary data.</text>
</comment>
<sequence>MPAAKNLTAQEALTRGRLSSHGKSITMEGVVSTHGHTSVFPTVRPIRTSSSAILDSSSSTVLDSSSSALRDPPSVAAFHLPSSTRLPGAFEVYTPSKPAIVVTSSISEVTVSPSTKGFAEATTSPCSAKVVTSMNGGYPVEVTTLLCSGEVATSTKSSVFSTSSTPVSYSTQSSPPTFATWSSSSITGAPASVVMPPTNTTKIPTTTASIDKGIPANRGAMIGGVAIGCLFGVAFIWFGVWLYFWFKAHQKQKQRKALERARAIAYGGGTVIQGNGNTNKTRFTTKRQ</sequence>
<protein>
    <submittedName>
        <fullName evidence="2">Uncharacterized protein</fullName>
    </submittedName>
</protein>
<evidence type="ECO:0000313" key="3">
    <source>
        <dbReference type="Proteomes" id="UP000799444"/>
    </source>
</evidence>
<name>A0A9P4QH97_9PLEO</name>
<proteinExistence type="predicted"/>
<dbReference type="AlphaFoldDB" id="A0A9P4QH97"/>
<organism evidence="2 3">
    <name type="scientific">Polyplosphaeria fusca</name>
    <dbReference type="NCBI Taxonomy" id="682080"/>
    <lineage>
        <taxon>Eukaryota</taxon>
        <taxon>Fungi</taxon>
        <taxon>Dikarya</taxon>
        <taxon>Ascomycota</taxon>
        <taxon>Pezizomycotina</taxon>
        <taxon>Dothideomycetes</taxon>
        <taxon>Pleosporomycetidae</taxon>
        <taxon>Pleosporales</taxon>
        <taxon>Tetraplosphaeriaceae</taxon>
        <taxon>Polyplosphaeria</taxon>
    </lineage>
</organism>